<accession>A0AAJ4A2Q3</accession>
<evidence type="ECO:0000313" key="3">
    <source>
        <dbReference type="EMBL" id="QFR42811.1"/>
    </source>
</evidence>
<name>A0AAJ4A2Q3_9BACT</name>
<dbReference type="NCBIfam" id="TIGR00095">
    <property type="entry name" value="16S rRNA (guanine(966)-N(2))-methyltransferase RsmD"/>
    <property type="match status" value="1"/>
</dbReference>
<reference evidence="4" key="1">
    <citation type="submission" date="2019-06" db="EMBL/GenBank/DDBJ databases">
        <title>Sulfurimonas gotlandica sp. nov., a chemoautotrophic and psychrotolerant epsilonproteobacterium isolated from a pelagic redoxcline, and an emended description of the genus Sulfurimonas.</title>
        <authorList>
            <person name="Wang S."/>
            <person name="Jiang L."/>
            <person name="Shao Z."/>
        </authorList>
    </citation>
    <scope>NUCLEOTIDE SEQUENCE [LARGE SCALE GENOMIC DNA]</scope>
    <source>
        <strain evidence="4">1-1N</strain>
    </source>
</reference>
<dbReference type="Gene3D" id="3.40.50.150">
    <property type="entry name" value="Vaccinia Virus protein VP39"/>
    <property type="match status" value="1"/>
</dbReference>
<keyword evidence="4" id="KW-1185">Reference proteome</keyword>
<dbReference type="EMBL" id="CP041166">
    <property type="protein sequence ID" value="QFR42811.1"/>
    <property type="molecule type" value="Genomic_DNA"/>
</dbReference>
<dbReference type="PANTHER" id="PTHR43542:SF1">
    <property type="entry name" value="METHYLTRANSFERASE"/>
    <property type="match status" value="1"/>
</dbReference>
<dbReference type="EC" id="2.1.1.171" evidence="3"/>
<dbReference type="InterPro" id="IPR004398">
    <property type="entry name" value="RNA_MeTrfase_RsmD"/>
</dbReference>
<evidence type="ECO:0000256" key="1">
    <source>
        <dbReference type="ARBA" id="ARBA00022603"/>
    </source>
</evidence>
<protein>
    <submittedName>
        <fullName evidence="3">16S rRNA (Guanine(966)-N(2))-methyltransferase RsmD</fullName>
        <ecNumber evidence="3">2.1.1.171</ecNumber>
    </submittedName>
</protein>
<dbReference type="SUPFAM" id="SSF53335">
    <property type="entry name" value="S-adenosyl-L-methionine-dependent methyltransferases"/>
    <property type="match status" value="1"/>
</dbReference>
<sequence>MKNKEITKKIISGKFKNKSLKIPSKTTTRSSKAIVLESFFNTIQFEIIDATFVELFSGSGSIGLEALSRGAKHVLFMERDRDAIKILKENIQQTDPALCEIYSGDTFINIQSVVKTLQRKSEKAYFYIDPPFNIREGMEDIYDKTIDLIASLPKECVKLIIIEHMSGLEIPDTIGPFYIIKSKKFGNTTLTYFKSKDIE</sequence>
<dbReference type="Pfam" id="PF03602">
    <property type="entry name" value="Cons_hypoth95"/>
    <property type="match status" value="1"/>
</dbReference>
<dbReference type="Proteomes" id="UP000326061">
    <property type="component" value="Chromosome"/>
</dbReference>
<keyword evidence="1 3" id="KW-0489">Methyltransferase</keyword>
<dbReference type="AlphaFoldDB" id="A0AAJ4A2Q3"/>
<keyword evidence="2 3" id="KW-0808">Transferase</keyword>
<proteinExistence type="predicted"/>
<dbReference type="GO" id="GO:0052913">
    <property type="term" value="F:16S rRNA (guanine(966)-N(2))-methyltransferase activity"/>
    <property type="evidence" value="ECO:0007669"/>
    <property type="project" value="UniProtKB-EC"/>
</dbReference>
<organism evidence="3 4">
    <name type="scientific">Sulfurimonas xiamenensis</name>
    <dbReference type="NCBI Taxonomy" id="2590021"/>
    <lineage>
        <taxon>Bacteria</taxon>
        <taxon>Pseudomonadati</taxon>
        <taxon>Campylobacterota</taxon>
        <taxon>Epsilonproteobacteria</taxon>
        <taxon>Campylobacterales</taxon>
        <taxon>Sulfurimonadaceae</taxon>
        <taxon>Sulfurimonas</taxon>
    </lineage>
</organism>
<evidence type="ECO:0000256" key="2">
    <source>
        <dbReference type="ARBA" id="ARBA00022679"/>
    </source>
</evidence>
<dbReference type="CDD" id="cd02440">
    <property type="entry name" value="AdoMet_MTases"/>
    <property type="match status" value="1"/>
</dbReference>
<dbReference type="RefSeq" id="WP_152298874.1">
    <property type="nucleotide sequence ID" value="NZ_CP041166.1"/>
</dbReference>
<dbReference type="PANTHER" id="PTHR43542">
    <property type="entry name" value="METHYLTRANSFERASE"/>
    <property type="match status" value="1"/>
</dbReference>
<gene>
    <name evidence="3" type="primary">rsmD</name>
    <name evidence="3" type="ORF">FJR47_02345</name>
</gene>
<dbReference type="InterPro" id="IPR029063">
    <property type="entry name" value="SAM-dependent_MTases_sf"/>
</dbReference>
<dbReference type="KEGG" id="suln:FJR47_02345"/>
<dbReference type="PIRSF" id="PIRSF004553">
    <property type="entry name" value="CHP00095"/>
    <property type="match status" value="1"/>
</dbReference>
<evidence type="ECO:0000313" key="4">
    <source>
        <dbReference type="Proteomes" id="UP000326061"/>
    </source>
</evidence>